<reference evidence="1 2" key="1">
    <citation type="submission" date="2006-08" db="EMBL/GenBank/DDBJ databases">
        <title>Complete sequence of Shewanella frigidimarina NCIMB 400.</title>
        <authorList>
            <consortium name="US DOE Joint Genome Institute"/>
            <person name="Copeland A."/>
            <person name="Lucas S."/>
            <person name="Lapidus A."/>
            <person name="Barry K."/>
            <person name="Detter J.C."/>
            <person name="Glavina del Rio T."/>
            <person name="Hammon N."/>
            <person name="Israni S."/>
            <person name="Dalin E."/>
            <person name="Tice H."/>
            <person name="Pitluck S."/>
            <person name="Fredrickson J.K."/>
            <person name="Kolker E."/>
            <person name="McCuel L.A."/>
            <person name="DiChristina T."/>
            <person name="Nealson K.H."/>
            <person name="Newman D."/>
            <person name="Tiedje J.M."/>
            <person name="Zhou J."/>
            <person name="Romine M.F."/>
            <person name="Culley D.E."/>
            <person name="Serres M."/>
            <person name="Chertkov O."/>
            <person name="Brettin T."/>
            <person name="Bruce D."/>
            <person name="Han C."/>
            <person name="Tapia R."/>
            <person name="Gilna P."/>
            <person name="Schmutz J."/>
            <person name="Larimer F."/>
            <person name="Land M."/>
            <person name="Hauser L."/>
            <person name="Kyrpides N."/>
            <person name="Mikhailova N."/>
            <person name="Richardson P."/>
        </authorList>
    </citation>
    <scope>NUCLEOTIDE SEQUENCE [LARGE SCALE GENOMIC DNA]</scope>
    <source>
        <strain evidence="1 2">NCIMB 400</strain>
    </source>
</reference>
<evidence type="ECO:0000313" key="2">
    <source>
        <dbReference type="Proteomes" id="UP000000684"/>
    </source>
</evidence>
<dbReference type="RefSeq" id="WP_011638054.1">
    <property type="nucleotide sequence ID" value="NC_008345.1"/>
</dbReference>
<keyword evidence="2" id="KW-1185">Reference proteome</keyword>
<accession>Q07ZX0</accession>
<dbReference type="AlphaFoldDB" id="Q07ZX0"/>
<dbReference type="OrthoDB" id="7064134at2"/>
<dbReference type="GeneID" id="41837967"/>
<gene>
    <name evidence="1" type="ordered locus">Sfri_2604</name>
</gene>
<dbReference type="HOGENOM" id="CLU_828417_0_0_6"/>
<dbReference type="STRING" id="318167.Sfri_2604"/>
<dbReference type="KEGG" id="sfr:Sfri_2604"/>
<sequence>MKKDVLTQEEQAQQIEGLKSCPLFHGPNLDVYGFSYWLYDCLSRDGYENIHPNEIMDLLLELAVPCATEQGHIFEAPILDMNEEKRWFYPEGKTILLHIAPITIFIHDFIFEIGNRCLKVTCDVEAPYFAYWLKREDIFTFTYLHTFFAQFRSLMKQVTSLREMLMELHLSKHFDVEFGSLSASLKEKDELHKYANNRIGRAIEQEFYLEAITLAESIISDRLSMVLYLRGEKAKSKTLNKLVELSSTILPDTLSKRIDEWRQLRNFAVHNLVRSSPIDKQISPSEFNVKAKDTAVSGKKLVSDLEVWFDDFVSDEMNPFNIRISGKLN</sequence>
<proteinExistence type="predicted"/>
<organism evidence="1 2">
    <name type="scientific">Shewanella frigidimarina (strain NCIMB 400)</name>
    <dbReference type="NCBI Taxonomy" id="318167"/>
    <lineage>
        <taxon>Bacteria</taxon>
        <taxon>Pseudomonadati</taxon>
        <taxon>Pseudomonadota</taxon>
        <taxon>Gammaproteobacteria</taxon>
        <taxon>Alteromonadales</taxon>
        <taxon>Shewanellaceae</taxon>
        <taxon>Shewanella</taxon>
    </lineage>
</organism>
<name>Q07ZX0_SHEFN</name>
<dbReference type="EMBL" id="CP000447">
    <property type="protein sequence ID" value="ABI72445.1"/>
    <property type="molecule type" value="Genomic_DNA"/>
</dbReference>
<protein>
    <submittedName>
        <fullName evidence="1">Uncharacterized protein</fullName>
    </submittedName>
</protein>
<evidence type="ECO:0000313" key="1">
    <source>
        <dbReference type="EMBL" id="ABI72445.1"/>
    </source>
</evidence>
<dbReference type="Proteomes" id="UP000000684">
    <property type="component" value="Chromosome"/>
</dbReference>